<evidence type="ECO:0000313" key="14">
    <source>
        <dbReference type="Proteomes" id="UP000184447"/>
    </source>
</evidence>
<keyword evidence="4 11" id="KW-0138">CF(0)</keyword>
<feature type="transmembrane region" description="Helical" evidence="11">
    <location>
        <begin position="157"/>
        <end position="176"/>
    </location>
</feature>
<dbReference type="PROSITE" id="PS00449">
    <property type="entry name" value="ATPASE_A"/>
    <property type="match status" value="1"/>
</dbReference>
<comment type="function">
    <text evidence="11 12">Key component of the proton channel; it plays a direct role in the translocation of protons across the membrane.</text>
</comment>
<organism evidence="13 14">
    <name type="scientific">Clostridium grantii DSM 8605</name>
    <dbReference type="NCBI Taxonomy" id="1121316"/>
    <lineage>
        <taxon>Bacteria</taxon>
        <taxon>Bacillati</taxon>
        <taxon>Bacillota</taxon>
        <taxon>Clostridia</taxon>
        <taxon>Eubacteriales</taxon>
        <taxon>Clostridiaceae</taxon>
        <taxon>Clostridium</taxon>
    </lineage>
</organism>
<dbReference type="GO" id="GO:0046933">
    <property type="term" value="F:proton-transporting ATP synthase activity, rotational mechanism"/>
    <property type="evidence" value="ECO:0007669"/>
    <property type="project" value="UniProtKB-UniRule"/>
</dbReference>
<dbReference type="InterPro" id="IPR000568">
    <property type="entry name" value="ATP_synth_F0_asu"/>
</dbReference>
<dbReference type="AlphaFoldDB" id="A0A1M5TJA2"/>
<protein>
    <recommendedName>
        <fullName evidence="11 12">ATP synthase subunit a</fullName>
    </recommendedName>
    <alternativeName>
        <fullName evidence="11">ATP synthase F0 sector subunit a</fullName>
    </alternativeName>
    <alternativeName>
        <fullName evidence="11">F-ATPase subunit 6</fullName>
    </alternativeName>
</protein>
<evidence type="ECO:0000256" key="2">
    <source>
        <dbReference type="ARBA" id="ARBA00006810"/>
    </source>
</evidence>
<dbReference type="InterPro" id="IPR035908">
    <property type="entry name" value="F0_ATP_A_sf"/>
</dbReference>
<dbReference type="NCBIfam" id="TIGR01131">
    <property type="entry name" value="ATP_synt_6_or_A"/>
    <property type="match status" value="1"/>
</dbReference>
<dbReference type="Pfam" id="PF00119">
    <property type="entry name" value="ATP-synt_A"/>
    <property type="match status" value="1"/>
</dbReference>
<dbReference type="SUPFAM" id="SSF81336">
    <property type="entry name" value="F1F0 ATP synthase subunit A"/>
    <property type="match status" value="1"/>
</dbReference>
<dbReference type="STRING" id="1121316.SAMN02745207_01337"/>
<evidence type="ECO:0000256" key="7">
    <source>
        <dbReference type="ARBA" id="ARBA00022989"/>
    </source>
</evidence>
<dbReference type="PRINTS" id="PR00123">
    <property type="entry name" value="ATPASEA"/>
</dbReference>
<dbReference type="RefSeq" id="WP_073337656.1">
    <property type="nucleotide sequence ID" value="NZ_FQXM01000006.1"/>
</dbReference>
<feature type="transmembrane region" description="Helical" evidence="11">
    <location>
        <begin position="75"/>
        <end position="98"/>
    </location>
</feature>
<evidence type="ECO:0000256" key="8">
    <source>
        <dbReference type="ARBA" id="ARBA00023065"/>
    </source>
</evidence>
<dbReference type="HAMAP" id="MF_01393">
    <property type="entry name" value="ATP_synth_a_bact"/>
    <property type="match status" value="1"/>
</dbReference>
<dbReference type="EMBL" id="FQXM01000006">
    <property type="protein sequence ID" value="SHH50766.1"/>
    <property type="molecule type" value="Genomic_DNA"/>
</dbReference>
<evidence type="ECO:0000256" key="12">
    <source>
        <dbReference type="RuleBase" id="RU000483"/>
    </source>
</evidence>
<feature type="transmembrane region" description="Helical" evidence="11">
    <location>
        <begin position="104"/>
        <end position="123"/>
    </location>
</feature>
<keyword evidence="3 11" id="KW-0813">Transport</keyword>
<evidence type="ECO:0000256" key="11">
    <source>
        <dbReference type="HAMAP-Rule" id="MF_01393"/>
    </source>
</evidence>
<evidence type="ECO:0000256" key="3">
    <source>
        <dbReference type="ARBA" id="ARBA00022448"/>
    </source>
</evidence>
<dbReference type="InterPro" id="IPR023011">
    <property type="entry name" value="ATP_synth_F0_asu_AS"/>
</dbReference>
<gene>
    <name evidence="11" type="primary">atpB</name>
    <name evidence="13" type="ORF">SAMN02745207_01337</name>
</gene>
<sequence>MEEIVPVFTLFNGKLGFTEGIIVQWAIIILFFIFSKIFVRNLKENPDKRQSVLEIIVEYINNLVKDNMGEKRKGFAPFIGALAAFILLMNLSGMVGIAPPTRDLSITLSLGAVVFIVIQAYTIKEHGIKEYFVGYTKPVAVILPINIMERIMLPISLSLRLFGNIAAATIIIELIYDSLGNIGWIAQIGIPIPFHFYFDIFDGAIQMLIFIMLTMINIKIIAEH</sequence>
<dbReference type="GO" id="GO:0045259">
    <property type="term" value="C:proton-transporting ATP synthase complex"/>
    <property type="evidence" value="ECO:0007669"/>
    <property type="project" value="UniProtKB-KW"/>
</dbReference>
<evidence type="ECO:0000256" key="1">
    <source>
        <dbReference type="ARBA" id="ARBA00004141"/>
    </source>
</evidence>
<keyword evidence="9 11" id="KW-0472">Membrane</keyword>
<dbReference type="PANTHER" id="PTHR42823:SF3">
    <property type="entry name" value="ATP SYNTHASE SUBUNIT A, CHLOROPLASTIC"/>
    <property type="match status" value="1"/>
</dbReference>
<evidence type="ECO:0000256" key="10">
    <source>
        <dbReference type="ARBA" id="ARBA00023310"/>
    </source>
</evidence>
<proteinExistence type="inferred from homology"/>
<reference evidence="13 14" key="1">
    <citation type="submission" date="2016-11" db="EMBL/GenBank/DDBJ databases">
        <authorList>
            <person name="Jaros S."/>
            <person name="Januszkiewicz K."/>
            <person name="Wedrychowicz H."/>
        </authorList>
    </citation>
    <scope>NUCLEOTIDE SEQUENCE [LARGE SCALE GENOMIC DNA]</scope>
    <source>
        <strain evidence="13 14">DSM 8605</strain>
    </source>
</reference>
<keyword evidence="14" id="KW-1185">Reference proteome</keyword>
<keyword evidence="5 11" id="KW-0812">Transmembrane</keyword>
<evidence type="ECO:0000256" key="5">
    <source>
        <dbReference type="ARBA" id="ARBA00022692"/>
    </source>
</evidence>
<evidence type="ECO:0000313" key="13">
    <source>
        <dbReference type="EMBL" id="SHH50766.1"/>
    </source>
</evidence>
<dbReference type="PANTHER" id="PTHR42823">
    <property type="entry name" value="ATP SYNTHASE SUBUNIT A, CHLOROPLASTIC"/>
    <property type="match status" value="1"/>
</dbReference>
<evidence type="ECO:0000256" key="9">
    <source>
        <dbReference type="ARBA" id="ARBA00023136"/>
    </source>
</evidence>
<comment type="subcellular location">
    <subcellularLocation>
        <location evidence="11 12">Cell membrane</location>
        <topology evidence="11 12">Multi-pass membrane protein</topology>
    </subcellularLocation>
    <subcellularLocation>
        <location evidence="1">Membrane</location>
        <topology evidence="1">Multi-pass membrane protein</topology>
    </subcellularLocation>
</comment>
<dbReference type="CDD" id="cd00310">
    <property type="entry name" value="ATP-synt_Fo_a_6"/>
    <property type="match status" value="1"/>
</dbReference>
<keyword evidence="10 11" id="KW-0066">ATP synthesis</keyword>
<name>A0A1M5TJA2_9CLOT</name>
<dbReference type="GO" id="GO:0042777">
    <property type="term" value="P:proton motive force-driven plasma membrane ATP synthesis"/>
    <property type="evidence" value="ECO:0007669"/>
    <property type="project" value="TreeGrafter"/>
</dbReference>
<dbReference type="GO" id="GO:0005886">
    <property type="term" value="C:plasma membrane"/>
    <property type="evidence" value="ECO:0007669"/>
    <property type="project" value="UniProtKB-SubCell"/>
</dbReference>
<evidence type="ECO:0000256" key="6">
    <source>
        <dbReference type="ARBA" id="ARBA00022781"/>
    </source>
</evidence>
<comment type="similarity">
    <text evidence="2 11 12">Belongs to the ATPase A chain family.</text>
</comment>
<keyword evidence="6 11" id="KW-0375">Hydrogen ion transport</keyword>
<dbReference type="NCBIfam" id="NF004484">
    <property type="entry name" value="PRK05815.3-2"/>
    <property type="match status" value="1"/>
</dbReference>
<dbReference type="Proteomes" id="UP000184447">
    <property type="component" value="Unassembled WGS sequence"/>
</dbReference>
<dbReference type="InterPro" id="IPR045082">
    <property type="entry name" value="ATP_syn_F0_a_bact/chloroplast"/>
</dbReference>
<dbReference type="OrthoDB" id="9789241at2"/>
<feature type="transmembrane region" description="Helical" evidence="11">
    <location>
        <begin position="196"/>
        <end position="218"/>
    </location>
</feature>
<accession>A0A1M5TJA2</accession>
<feature type="transmembrane region" description="Helical" evidence="11">
    <location>
        <begin position="20"/>
        <end position="39"/>
    </location>
</feature>
<dbReference type="Gene3D" id="1.20.120.220">
    <property type="entry name" value="ATP synthase, F0 complex, subunit A"/>
    <property type="match status" value="1"/>
</dbReference>
<evidence type="ECO:0000256" key="4">
    <source>
        <dbReference type="ARBA" id="ARBA00022547"/>
    </source>
</evidence>
<keyword evidence="11" id="KW-1003">Cell membrane</keyword>
<keyword evidence="7 11" id="KW-1133">Transmembrane helix</keyword>
<keyword evidence="8 11" id="KW-0406">Ion transport</keyword>